<reference evidence="2" key="1">
    <citation type="submission" date="2019-11" db="EMBL/GenBank/DDBJ databases">
        <title>Leishmania tarentolae CDS.</title>
        <authorList>
            <person name="Goto Y."/>
            <person name="Yamagishi J."/>
        </authorList>
    </citation>
    <scope>NUCLEOTIDE SEQUENCE [LARGE SCALE GENOMIC DNA]</scope>
    <source>
        <strain evidence="2">Parrot Tar II</strain>
    </source>
</reference>
<dbReference type="EMBL" id="BLBS01000024">
    <property type="protein sequence ID" value="GET87940.1"/>
    <property type="molecule type" value="Genomic_DNA"/>
</dbReference>
<dbReference type="InterPro" id="IPR040091">
    <property type="entry name" value="LRRC56"/>
</dbReference>
<evidence type="ECO:0000256" key="1">
    <source>
        <dbReference type="SAM" id="MobiDB-lite"/>
    </source>
</evidence>
<keyword evidence="3" id="KW-1185">Reference proteome</keyword>
<feature type="region of interest" description="Disordered" evidence="1">
    <location>
        <begin position="288"/>
        <end position="310"/>
    </location>
</feature>
<feature type="region of interest" description="Disordered" evidence="1">
    <location>
        <begin position="1"/>
        <end position="75"/>
    </location>
</feature>
<dbReference type="Gene3D" id="3.80.10.10">
    <property type="entry name" value="Ribonuclease Inhibitor"/>
    <property type="match status" value="1"/>
</dbReference>
<organism evidence="2 3">
    <name type="scientific">Leishmania tarentolae</name>
    <name type="common">Sauroleishmania tarentolae</name>
    <dbReference type="NCBI Taxonomy" id="5689"/>
    <lineage>
        <taxon>Eukaryota</taxon>
        <taxon>Discoba</taxon>
        <taxon>Euglenozoa</taxon>
        <taxon>Kinetoplastea</taxon>
        <taxon>Metakinetoplastina</taxon>
        <taxon>Trypanosomatida</taxon>
        <taxon>Trypanosomatidae</taxon>
        <taxon>Leishmaniinae</taxon>
        <taxon>Leishmania</taxon>
        <taxon>lizard Leishmania</taxon>
    </lineage>
</organism>
<evidence type="ECO:0008006" key="4">
    <source>
        <dbReference type="Google" id="ProtNLM"/>
    </source>
</evidence>
<feature type="region of interest" description="Disordered" evidence="1">
    <location>
        <begin position="215"/>
        <end position="251"/>
    </location>
</feature>
<dbReference type="OrthoDB" id="676979at2759"/>
<proteinExistence type="predicted"/>
<dbReference type="SUPFAM" id="SSF52058">
    <property type="entry name" value="L domain-like"/>
    <property type="match status" value="1"/>
</dbReference>
<accession>A0A640KE21</accession>
<feature type="compositionally biased region" description="Low complexity" evidence="1">
    <location>
        <begin position="296"/>
        <end position="310"/>
    </location>
</feature>
<feature type="compositionally biased region" description="Polar residues" evidence="1">
    <location>
        <begin position="226"/>
        <end position="237"/>
    </location>
</feature>
<dbReference type="Proteomes" id="UP000419144">
    <property type="component" value="Unassembled WGS sequence"/>
</dbReference>
<name>A0A640KE21_LEITA</name>
<comment type="caution">
    <text evidence="2">The sequence shown here is derived from an EMBL/GenBank/DDBJ whole genome shotgun (WGS) entry which is preliminary data.</text>
</comment>
<dbReference type="VEuPathDB" id="TriTrypDB:LtaPh_1905100"/>
<dbReference type="AlphaFoldDB" id="A0A640KE21"/>
<dbReference type="PANTHER" id="PTHR22708:SF0">
    <property type="entry name" value="LEUCINE-RICH REPEAT-CONTAINING PROTEIN 56"/>
    <property type="match status" value="1"/>
</dbReference>
<evidence type="ECO:0000313" key="3">
    <source>
        <dbReference type="Proteomes" id="UP000419144"/>
    </source>
</evidence>
<dbReference type="PANTHER" id="PTHR22708">
    <property type="entry name" value="LEUCINE-RICH REPEAT-CONTAINING PROTEIN 56"/>
    <property type="match status" value="1"/>
</dbReference>
<protein>
    <recommendedName>
        <fullName evidence="4">Leucine-rich repeat protein</fullName>
    </recommendedName>
</protein>
<dbReference type="InterPro" id="IPR032675">
    <property type="entry name" value="LRR_dom_sf"/>
</dbReference>
<evidence type="ECO:0000313" key="2">
    <source>
        <dbReference type="EMBL" id="GET87940.1"/>
    </source>
</evidence>
<sequence>MDLMPAEHATPPSSASRLPGGPRNGVTPAYFTASRGVSTPPPQRPRLFARTRVTRESPPPPARLAPISSSTPDAPLPRPSVFQGVHGSAAPVNVHAEERSLSRASSIASGKHASACPTWAVPLSAHEGSLPCVGDGMLETCATDLNSVPVPARIESLLNQRMSPTGALHAHTTSGYHCLAMEGKAAEDSTSSTAGVTELSSTTQSTAEVSLVHSIGRSKRHRMVSSADTQHSLTSSTLPPPRCHRTSGHSSLDAYSAPQHDVGFGALMTCALPSSVSRCLSDEHEAKANGARKRCGSGSSSSGCSSRGATSYSASSIRASVSGVHGKNDMSIPLVAQGKLHSFSAGVQCLVIEDSVDTDAVVTPAQLQQLKADAAGDGLHRRASNELSTIYDSRLVTADVLRDWTGWEDLDLVLSTQLRIDADAMIGVDQIGPQMPSLMSLKLNGSRICRVRQLGTGFHALKYLWLNSCHLTDLCGIAACCSSLVELYLPFNRVRDVAPVMALSATLEVLDVEGNLLEDAADLGAVLTSLKGVRTLSLLGNPLTCEHQGRVRDAYRDLLIEEGHRACENTATSSDGPSTMSPSSERKPFSHVLAAWVRLLMPQLETLNDTAIDVSVTSSCASSPVHASSPEEARRRRAAPVSIHVDPLDDALAEELRLVEECVRDADAFDPLLTAVNEANRHAYTRPSTSCSGAQPRLVPKTAMGIVHSPTSRWARAPVRLGSCGGPTTDASVLTTGAVLAGNATAGLRRRLETPSLSFTDAAQEMPSATSGGAFDCAGLKATSMEQSGIHEIESGHCASCTATSLHDLDEDARIAALLADDSEEEEWEHFKASLLRFQSKSATPMPSLGGPIATTTAAAASSHQLFHTENEEAAATTSTLQTDDFDKELRTEMMRLRMRIAKEGRE</sequence>
<gene>
    <name evidence="2" type="ORF">LtaPh_1905100</name>
</gene>